<accession>A0ABT1S3V7</accession>
<dbReference type="RefSeq" id="WP_256192379.1">
    <property type="nucleotide sequence ID" value="NZ_JANFZG010000107.1"/>
</dbReference>
<dbReference type="PANTHER" id="PTHR10948">
    <property type="entry name" value="TRANSPOSASE"/>
    <property type="match status" value="1"/>
</dbReference>
<comment type="caution">
    <text evidence="2">The sequence shown here is derived from an EMBL/GenBank/DDBJ whole genome shotgun (WGS) entry which is preliminary data.</text>
</comment>
<organism evidence="2 3">
    <name type="scientific">Neglectibacter timonensis</name>
    <dbReference type="NCBI Taxonomy" id="1776382"/>
    <lineage>
        <taxon>Bacteria</taxon>
        <taxon>Bacillati</taxon>
        <taxon>Bacillota</taxon>
        <taxon>Clostridia</taxon>
        <taxon>Eubacteriales</taxon>
        <taxon>Oscillospiraceae</taxon>
        <taxon>Neglectibacter</taxon>
    </lineage>
</organism>
<gene>
    <name evidence="2" type="ORF">NE695_17075</name>
</gene>
<evidence type="ECO:0000313" key="3">
    <source>
        <dbReference type="Proteomes" id="UP001524473"/>
    </source>
</evidence>
<feature type="non-terminal residue" evidence="2">
    <location>
        <position position="1"/>
    </location>
</feature>
<dbReference type="InterPro" id="IPR053392">
    <property type="entry name" value="Transposase_IS30-like"/>
</dbReference>
<evidence type="ECO:0000313" key="2">
    <source>
        <dbReference type="EMBL" id="MCQ4841626.1"/>
    </source>
</evidence>
<feature type="domain" description="Integrase catalytic" evidence="1">
    <location>
        <begin position="1"/>
        <end position="112"/>
    </location>
</feature>
<dbReference type="PROSITE" id="PS50994">
    <property type="entry name" value="INTEGRASE"/>
    <property type="match status" value="1"/>
</dbReference>
<dbReference type="Proteomes" id="UP001524473">
    <property type="component" value="Unassembled WGS sequence"/>
</dbReference>
<dbReference type="NCBIfam" id="NF033563">
    <property type="entry name" value="transpos_IS30"/>
    <property type="match status" value="1"/>
</dbReference>
<dbReference type="InterPro" id="IPR051917">
    <property type="entry name" value="Transposase-Integrase"/>
</dbReference>
<dbReference type="InterPro" id="IPR036397">
    <property type="entry name" value="RNaseH_sf"/>
</dbReference>
<proteinExistence type="predicted"/>
<dbReference type="InterPro" id="IPR001584">
    <property type="entry name" value="Integrase_cat-core"/>
</dbReference>
<keyword evidence="3" id="KW-1185">Reference proteome</keyword>
<dbReference type="EMBL" id="JANFZH010000059">
    <property type="protein sequence ID" value="MCQ4841626.1"/>
    <property type="molecule type" value="Genomic_DNA"/>
</dbReference>
<dbReference type="SUPFAM" id="SSF53098">
    <property type="entry name" value="Ribonuclease H-like"/>
    <property type="match status" value="1"/>
</dbReference>
<name>A0ABT1S3V7_9FIRM</name>
<dbReference type="PANTHER" id="PTHR10948:SF23">
    <property type="entry name" value="TRANSPOSASE INSI FOR INSERTION SEQUENCE ELEMENT IS30A-RELATED"/>
    <property type="match status" value="1"/>
</dbReference>
<reference evidence="2 3" key="1">
    <citation type="submission" date="2022-06" db="EMBL/GenBank/DDBJ databases">
        <title>Isolation of gut microbiota from human fecal samples.</title>
        <authorList>
            <person name="Pamer E.G."/>
            <person name="Barat B."/>
            <person name="Waligurski E."/>
            <person name="Medina S."/>
            <person name="Paddock L."/>
            <person name="Mostad J."/>
        </authorList>
    </citation>
    <scope>NUCLEOTIDE SEQUENCE [LARGE SCALE GENOMIC DNA]</scope>
    <source>
        <strain evidence="2 3">DFI.9.73</strain>
    </source>
</reference>
<dbReference type="Gene3D" id="3.30.420.10">
    <property type="entry name" value="Ribonuclease H-like superfamily/Ribonuclease H"/>
    <property type="match status" value="1"/>
</dbReference>
<sequence>AVNTAMERLHEEFGEKFSQVFKTITVDNGAEFADFAQIEKYGTKVYFAHPYTSWERAQNERHNGLLRRYVPKGISIENFSDEDILWAADALNSLPRKNLGYCTPEELFEAFLDIVCAA</sequence>
<dbReference type="InterPro" id="IPR012337">
    <property type="entry name" value="RNaseH-like_sf"/>
</dbReference>
<protein>
    <submittedName>
        <fullName evidence="2">IS30 family transposase</fullName>
    </submittedName>
</protein>
<evidence type="ECO:0000259" key="1">
    <source>
        <dbReference type="PROSITE" id="PS50994"/>
    </source>
</evidence>